<proteinExistence type="inferred from homology"/>
<dbReference type="SUPFAM" id="SSF64182">
    <property type="entry name" value="DHH phosphoesterases"/>
    <property type="match status" value="1"/>
</dbReference>
<dbReference type="InterPro" id="IPR004097">
    <property type="entry name" value="DHHA2"/>
</dbReference>
<dbReference type="GO" id="GO:0005737">
    <property type="term" value="C:cytoplasm"/>
    <property type="evidence" value="ECO:0007669"/>
    <property type="project" value="InterPro"/>
</dbReference>
<dbReference type="Proteomes" id="UP000838878">
    <property type="component" value="Chromosome 9"/>
</dbReference>
<dbReference type="InterPro" id="IPR038763">
    <property type="entry name" value="DHH_sf"/>
</dbReference>
<feature type="domain" description="DHHA2" evidence="2">
    <location>
        <begin position="231"/>
        <end position="367"/>
    </location>
</feature>
<keyword evidence="4" id="KW-1185">Reference proteome</keyword>
<protein>
    <recommendedName>
        <fullName evidence="2">DHHA2 domain-containing protein</fullName>
    </recommendedName>
</protein>
<dbReference type="EMBL" id="OV170229">
    <property type="protein sequence ID" value="CAH0730943.1"/>
    <property type="molecule type" value="Genomic_DNA"/>
</dbReference>
<organism evidence="3 4">
    <name type="scientific">Brenthis ino</name>
    <name type="common">lesser marbled fritillary</name>
    <dbReference type="NCBI Taxonomy" id="405034"/>
    <lineage>
        <taxon>Eukaryota</taxon>
        <taxon>Metazoa</taxon>
        <taxon>Ecdysozoa</taxon>
        <taxon>Arthropoda</taxon>
        <taxon>Hexapoda</taxon>
        <taxon>Insecta</taxon>
        <taxon>Pterygota</taxon>
        <taxon>Neoptera</taxon>
        <taxon>Endopterygota</taxon>
        <taxon>Lepidoptera</taxon>
        <taxon>Glossata</taxon>
        <taxon>Ditrysia</taxon>
        <taxon>Papilionoidea</taxon>
        <taxon>Nymphalidae</taxon>
        <taxon>Heliconiinae</taxon>
        <taxon>Argynnini</taxon>
        <taxon>Brenthis</taxon>
    </lineage>
</organism>
<evidence type="ECO:0000313" key="4">
    <source>
        <dbReference type="Proteomes" id="UP000838878"/>
    </source>
</evidence>
<comment type="similarity">
    <text evidence="1">Belongs to the PPase class C family. Prune subfamily.</text>
</comment>
<name>A0A8J9VV77_9NEOP</name>
<dbReference type="Pfam" id="PF02833">
    <property type="entry name" value="DHHA2"/>
    <property type="match status" value="1"/>
</dbReference>
<dbReference type="Gene3D" id="3.90.1640.10">
    <property type="entry name" value="inorganic pyrophosphatase (n-terminal core)"/>
    <property type="match status" value="1"/>
</dbReference>
<dbReference type="Gene3D" id="3.10.310.20">
    <property type="entry name" value="DHHA2 domain"/>
    <property type="match status" value="1"/>
</dbReference>
<dbReference type="AlphaFoldDB" id="A0A8J9VV77"/>
<dbReference type="GO" id="GO:0004309">
    <property type="term" value="F:exopolyphosphatase activity"/>
    <property type="evidence" value="ECO:0007669"/>
    <property type="project" value="TreeGrafter"/>
</dbReference>
<evidence type="ECO:0000256" key="1">
    <source>
        <dbReference type="ARBA" id="ARBA00010331"/>
    </source>
</evidence>
<dbReference type="InterPro" id="IPR038222">
    <property type="entry name" value="DHHA2_dom_sf"/>
</dbReference>
<dbReference type="PANTHER" id="PTHR12112:SF39">
    <property type="entry name" value="EG:152A3.5 PROTEIN (FBGN0003116_PN PROTEIN)"/>
    <property type="match status" value="1"/>
</dbReference>
<dbReference type="OrthoDB" id="374045at2759"/>
<accession>A0A8J9VV77</accession>
<dbReference type="PANTHER" id="PTHR12112">
    <property type="entry name" value="BNIP - RELATED"/>
    <property type="match status" value="1"/>
</dbReference>
<feature type="non-terminal residue" evidence="3">
    <location>
        <position position="375"/>
    </location>
</feature>
<dbReference type="SMART" id="SM01131">
    <property type="entry name" value="DHHA2"/>
    <property type="match status" value="1"/>
</dbReference>
<sequence length="375" mass="43461">MEEYLLSAYNKFESNKYKNITIVLGNESCDLDSVVSSIVYATYLNWKNTSDNNIQEELFIPILDVDREDLPLKTEVAFCLNKHGISQDKLIFRNDINFQELVNLKKVRIVLVDHHILSEKFCFLVQYVQEIFDHRPLDNTKWSYKEDVVHQIEVIGSCATLIGQKIKDSHENDFFIIYPQCAKLLHNVIILDTVNFSKEVNKGTPLDEQIVLYLENVLNPVDSEKERKTILDDLLRARSDVSHLTPSQLLRKDLKIINDVLVPSFPILVKDFLQKSNALESVKEALMFKKCTIALLLGMDLREGLRRDGLVLSLEEKKGEEFTKFLQNWTNPALELVLDPEINKLYFKQNNLSASRKQYVPAVCEFVKKKCYINK</sequence>
<reference evidence="3" key="1">
    <citation type="submission" date="2021-12" db="EMBL/GenBank/DDBJ databases">
        <authorList>
            <person name="Martin H S."/>
        </authorList>
    </citation>
    <scope>NUCLEOTIDE SEQUENCE</scope>
</reference>
<evidence type="ECO:0000259" key="2">
    <source>
        <dbReference type="SMART" id="SM01131"/>
    </source>
</evidence>
<gene>
    <name evidence="3" type="ORF">BINO364_LOCUS15864</name>
</gene>
<evidence type="ECO:0000313" key="3">
    <source>
        <dbReference type="EMBL" id="CAH0730943.1"/>
    </source>
</evidence>